<dbReference type="Pfam" id="PF09917">
    <property type="entry name" value="DUF2147"/>
    <property type="match status" value="1"/>
</dbReference>
<proteinExistence type="predicted"/>
<dbReference type="Proteomes" id="UP001168528">
    <property type="component" value="Unassembled WGS sequence"/>
</dbReference>
<keyword evidence="1" id="KW-0732">Signal</keyword>
<gene>
    <name evidence="3" type="ORF">Q0590_06880</name>
</gene>
<dbReference type="PANTHER" id="PTHR36919:SF2">
    <property type="entry name" value="BLL6627 PROTEIN"/>
    <property type="match status" value="1"/>
</dbReference>
<dbReference type="PANTHER" id="PTHR36919">
    <property type="entry name" value="BLR1215 PROTEIN"/>
    <property type="match status" value="1"/>
</dbReference>
<evidence type="ECO:0000313" key="4">
    <source>
        <dbReference type="Proteomes" id="UP001168528"/>
    </source>
</evidence>
<dbReference type="EMBL" id="JAUKPO010000002">
    <property type="protein sequence ID" value="MDO1445969.1"/>
    <property type="molecule type" value="Genomic_DNA"/>
</dbReference>
<accession>A0ABT8R231</accession>
<dbReference type="Gene3D" id="2.40.128.520">
    <property type="match status" value="1"/>
</dbReference>
<reference evidence="3" key="1">
    <citation type="submission" date="2023-07" db="EMBL/GenBank/DDBJ databases">
        <title>The genome sequence of Rhodocytophaga aerolata KACC 12507.</title>
        <authorList>
            <person name="Zhang X."/>
        </authorList>
    </citation>
    <scope>NUCLEOTIDE SEQUENCE</scope>
    <source>
        <strain evidence="3">KACC 12507</strain>
    </source>
</reference>
<comment type="caution">
    <text evidence="3">The sequence shown here is derived from an EMBL/GenBank/DDBJ whole genome shotgun (WGS) entry which is preliminary data.</text>
</comment>
<sequence length="147" mass="16668">MSVIKYLALLLLTFSLANLSAQNNPNAVVGTWYNGSKESRIEIYKCGEKYCGKIVWLKEPMNEEGKPKVDKNNPDASLKNRPIMGMELMRNFEYDSGNVWEDGEIYDPKSGKTYSCKMTLTKADQLEVRGYVGISLIGRTDVWTRAK</sequence>
<organism evidence="3 4">
    <name type="scientific">Rhodocytophaga aerolata</name>
    <dbReference type="NCBI Taxonomy" id="455078"/>
    <lineage>
        <taxon>Bacteria</taxon>
        <taxon>Pseudomonadati</taxon>
        <taxon>Bacteroidota</taxon>
        <taxon>Cytophagia</taxon>
        <taxon>Cytophagales</taxon>
        <taxon>Rhodocytophagaceae</taxon>
        <taxon>Rhodocytophaga</taxon>
    </lineage>
</organism>
<evidence type="ECO:0000259" key="2">
    <source>
        <dbReference type="Pfam" id="PF09917"/>
    </source>
</evidence>
<feature type="signal peptide" evidence="1">
    <location>
        <begin position="1"/>
        <end position="21"/>
    </location>
</feature>
<evidence type="ECO:0000313" key="3">
    <source>
        <dbReference type="EMBL" id="MDO1445969.1"/>
    </source>
</evidence>
<dbReference type="RefSeq" id="WP_302036765.1">
    <property type="nucleotide sequence ID" value="NZ_JAUKPO010000002.1"/>
</dbReference>
<keyword evidence="4" id="KW-1185">Reference proteome</keyword>
<evidence type="ECO:0000256" key="1">
    <source>
        <dbReference type="SAM" id="SignalP"/>
    </source>
</evidence>
<feature type="domain" description="DUF2147" evidence="2">
    <location>
        <begin position="30"/>
        <end position="145"/>
    </location>
</feature>
<protein>
    <submittedName>
        <fullName evidence="3">DUF2147 domain-containing protein</fullName>
    </submittedName>
</protein>
<dbReference type="InterPro" id="IPR019223">
    <property type="entry name" value="DUF2147"/>
</dbReference>
<feature type="chain" id="PRO_5046981683" evidence="1">
    <location>
        <begin position="22"/>
        <end position="147"/>
    </location>
</feature>
<name>A0ABT8R231_9BACT</name>